<organism evidence="1">
    <name type="scientific">Dulem virus 171</name>
    <dbReference type="NCBI Taxonomy" id="3145648"/>
    <lineage>
        <taxon>Viruses</taxon>
        <taxon>Monodnaviria</taxon>
        <taxon>Sangervirae</taxon>
        <taxon>Phixviricota</taxon>
        <taxon>Malgrandaviricetes</taxon>
        <taxon>Petitvirales</taxon>
        <taxon>Microviridae</taxon>
        <taxon>Microvirus</taxon>
    </lineage>
</organism>
<reference evidence="1" key="1">
    <citation type="submission" date="2024-03" db="EMBL/GenBank/DDBJ databases">
        <title>Diverse circular DNA viruses in blood, oral, and fecal samples of captive lemurs.</title>
        <authorList>
            <person name="Paietta E.N."/>
            <person name="Kraberger S."/>
            <person name="Lund M.C."/>
            <person name="Custer J.M."/>
            <person name="Vargas K.M."/>
            <person name="Ehmke E.E."/>
            <person name="Yoder A.D."/>
            <person name="Varsani A."/>
        </authorList>
    </citation>
    <scope>NUCLEOTIDE SEQUENCE</scope>
    <source>
        <strain evidence="1">Duke_24FS_80</strain>
    </source>
</reference>
<proteinExistence type="predicted"/>
<protein>
    <submittedName>
        <fullName evidence="1">Uncharacterized protein</fullName>
    </submittedName>
</protein>
<sequence>MVVKIFTATIPVKGEPAIAGGYDLNTISSAVYAFKIQKGCLESIHLQTLEVGDELCLVIIP</sequence>
<name>A0AAU8AZF0_9VIRU</name>
<evidence type="ECO:0000313" key="1">
    <source>
        <dbReference type="EMBL" id="XCD05388.1"/>
    </source>
</evidence>
<dbReference type="EMBL" id="PP511553">
    <property type="protein sequence ID" value="XCD05388.1"/>
    <property type="molecule type" value="Genomic_DNA"/>
</dbReference>
<accession>A0AAU8AZF0</accession>